<comment type="caution">
    <text evidence="2">The sequence shown here is derived from an EMBL/GenBank/DDBJ whole genome shotgun (WGS) entry which is preliminary data.</text>
</comment>
<feature type="transmembrane region" description="Helical" evidence="1">
    <location>
        <begin position="57"/>
        <end position="77"/>
    </location>
</feature>
<name>A0ABQ5LT66_9RHOB</name>
<organism evidence="2 3">
    <name type="scientific">Sinisalibacter aestuarii</name>
    <dbReference type="NCBI Taxonomy" id="2949426"/>
    <lineage>
        <taxon>Bacteria</taxon>
        <taxon>Pseudomonadati</taxon>
        <taxon>Pseudomonadota</taxon>
        <taxon>Alphaproteobacteria</taxon>
        <taxon>Rhodobacterales</taxon>
        <taxon>Roseobacteraceae</taxon>
        <taxon>Sinisalibacter</taxon>
    </lineage>
</organism>
<proteinExistence type="predicted"/>
<feature type="transmembrane region" description="Helical" evidence="1">
    <location>
        <begin position="89"/>
        <end position="108"/>
    </location>
</feature>
<protein>
    <submittedName>
        <fullName evidence="2">Uncharacterized protein</fullName>
    </submittedName>
</protein>
<evidence type="ECO:0000313" key="2">
    <source>
        <dbReference type="EMBL" id="GKY87516.1"/>
    </source>
</evidence>
<evidence type="ECO:0000256" key="1">
    <source>
        <dbReference type="SAM" id="Phobius"/>
    </source>
</evidence>
<evidence type="ECO:0000313" key="3">
    <source>
        <dbReference type="Proteomes" id="UP001144205"/>
    </source>
</evidence>
<keyword evidence="1" id="KW-0472">Membrane</keyword>
<gene>
    <name evidence="2" type="ORF">STA1M1_13850</name>
</gene>
<dbReference type="Proteomes" id="UP001144205">
    <property type="component" value="Unassembled WGS sequence"/>
</dbReference>
<keyword evidence="1" id="KW-1133">Transmembrane helix</keyword>
<keyword evidence="1" id="KW-0812">Transmembrane</keyword>
<dbReference type="RefSeq" id="WP_281841503.1">
    <property type="nucleotide sequence ID" value="NZ_BROH01000003.1"/>
</dbReference>
<dbReference type="EMBL" id="BROH01000003">
    <property type="protein sequence ID" value="GKY87516.1"/>
    <property type="molecule type" value="Genomic_DNA"/>
</dbReference>
<reference evidence="2" key="1">
    <citation type="journal article" date="2023" name="Int. J. Syst. Evol. Microbiol.">
        <title>Sinisalibacter aestuarii sp. nov., isolated from estuarine sediment of the Arakawa River.</title>
        <authorList>
            <person name="Arafat S.T."/>
            <person name="Hirano S."/>
            <person name="Sato A."/>
            <person name="Takeuchi K."/>
            <person name="Yasuda T."/>
            <person name="Terahara T."/>
            <person name="Hamada M."/>
            <person name="Kobayashi T."/>
        </authorList>
    </citation>
    <scope>NUCLEOTIDE SEQUENCE</scope>
    <source>
        <strain evidence="2">B-399</strain>
    </source>
</reference>
<feature type="transmembrane region" description="Helical" evidence="1">
    <location>
        <begin position="120"/>
        <end position="137"/>
    </location>
</feature>
<sequence>MKQSVFLTALIWAALEAGRLVVGDGAVRLIAYGAIALMALMIAGTFLWLWRERATPLALGMAWAWLGAGVLAGWWWRASLIGQGAAPEAGLHLVLAISLTGALLHFAVIQRSFGRHGASFLWPVALALALSGLAWLVA</sequence>
<feature type="transmembrane region" description="Helical" evidence="1">
    <location>
        <begin position="29"/>
        <end position="50"/>
    </location>
</feature>
<accession>A0ABQ5LT66</accession>
<keyword evidence="3" id="KW-1185">Reference proteome</keyword>